<dbReference type="EMBL" id="JACDTQ010002604">
    <property type="protein sequence ID" value="KAF5917157.1"/>
    <property type="molecule type" value="Genomic_DNA"/>
</dbReference>
<feature type="signal peptide" evidence="2">
    <location>
        <begin position="1"/>
        <end position="25"/>
    </location>
</feature>
<dbReference type="Proteomes" id="UP000551758">
    <property type="component" value="Unassembled WGS sequence"/>
</dbReference>
<keyword evidence="2" id="KW-0732">Signal</keyword>
<evidence type="ECO:0000313" key="4">
    <source>
        <dbReference type="Proteomes" id="UP000551758"/>
    </source>
</evidence>
<comment type="caution">
    <text evidence="3">The sequence shown here is derived from an EMBL/GenBank/DDBJ whole genome shotgun (WGS) entry which is preliminary data.</text>
</comment>
<feature type="chain" id="PRO_5029894308" evidence="2">
    <location>
        <begin position="26"/>
        <end position="235"/>
    </location>
</feature>
<proteinExistence type="predicted"/>
<sequence>MLRKSHHPTMLLILWATFPLGSTLSSKSSLAEISKRSFSSLCLLPWPGHLVRKGASHGLVIRAAWPLLPPPLVAAWFGHQAAADVAFIVLLPLTLTWTHSGWPLGGIFRHLDPGLVFLNFFANGGPPLHLGAPARLGAGPPCSLQGGSLGWQVLVLGAPALQTLADQGSRADPHNRTPAGEPPPHSSSPPLSQLVFGFGVPLWVLSTLQSLPRARLQLARLAGRPTCWGGRVFLC</sequence>
<feature type="region of interest" description="Disordered" evidence="1">
    <location>
        <begin position="166"/>
        <end position="189"/>
    </location>
</feature>
<keyword evidence="4" id="KW-1185">Reference proteome</keyword>
<gene>
    <name evidence="3" type="ORF">HPG69_014090</name>
</gene>
<evidence type="ECO:0000313" key="3">
    <source>
        <dbReference type="EMBL" id="KAF5917157.1"/>
    </source>
</evidence>
<organism evidence="3 4">
    <name type="scientific">Diceros bicornis minor</name>
    <name type="common">South-central black rhinoceros</name>
    <dbReference type="NCBI Taxonomy" id="77932"/>
    <lineage>
        <taxon>Eukaryota</taxon>
        <taxon>Metazoa</taxon>
        <taxon>Chordata</taxon>
        <taxon>Craniata</taxon>
        <taxon>Vertebrata</taxon>
        <taxon>Euteleostomi</taxon>
        <taxon>Mammalia</taxon>
        <taxon>Eutheria</taxon>
        <taxon>Laurasiatheria</taxon>
        <taxon>Perissodactyla</taxon>
        <taxon>Rhinocerotidae</taxon>
        <taxon>Diceros</taxon>
    </lineage>
</organism>
<evidence type="ECO:0000256" key="2">
    <source>
        <dbReference type="SAM" id="SignalP"/>
    </source>
</evidence>
<dbReference type="AlphaFoldDB" id="A0A7J7EN80"/>
<evidence type="ECO:0000256" key="1">
    <source>
        <dbReference type="SAM" id="MobiDB-lite"/>
    </source>
</evidence>
<protein>
    <submittedName>
        <fullName evidence="3">Uncharacterized protein</fullName>
    </submittedName>
</protein>
<accession>A0A7J7EN80</accession>
<reference evidence="3 4" key="1">
    <citation type="journal article" date="2020" name="Mol. Biol. Evol.">
        <title>Interspecific Gene Flow and the Evolution of Specialization in Black and White Rhinoceros.</title>
        <authorList>
            <person name="Moodley Y."/>
            <person name="Westbury M.V."/>
            <person name="Russo I.M."/>
            <person name="Gopalakrishnan S."/>
            <person name="Rakotoarivelo A."/>
            <person name="Olsen R.A."/>
            <person name="Prost S."/>
            <person name="Tunstall T."/>
            <person name="Ryder O.A."/>
            <person name="Dalen L."/>
            <person name="Bruford M.W."/>
        </authorList>
    </citation>
    <scope>NUCLEOTIDE SEQUENCE [LARGE SCALE GENOMIC DNA]</scope>
    <source>
        <strain evidence="3">SBR-YM</strain>
        <tissue evidence="3">Skin</tissue>
    </source>
</reference>
<name>A0A7J7EN80_DICBM</name>